<evidence type="ECO:0000256" key="1">
    <source>
        <dbReference type="ARBA" id="ARBA00023125"/>
    </source>
</evidence>
<dbReference type="STRING" id="676599.ARC20_14255"/>
<dbReference type="EMBL" id="LLXU01000111">
    <property type="protein sequence ID" value="KRG38899.1"/>
    <property type="molecule type" value="Genomic_DNA"/>
</dbReference>
<reference evidence="5 6" key="1">
    <citation type="submission" date="2015-10" db="EMBL/GenBank/DDBJ databases">
        <title>Genome sequencing and analysis of members of genus Stenotrophomonas.</title>
        <authorList>
            <person name="Patil P.P."/>
            <person name="Midha S."/>
            <person name="Patil P.B."/>
        </authorList>
    </citation>
    <scope>NUCLEOTIDE SEQUENCE [LARGE SCALE GENOMIC DNA]</scope>
    <source>
        <strain evidence="5 6">JCM 16536</strain>
    </source>
</reference>
<accession>A0A0R0ADS5</accession>
<feature type="domain" description="HTH tetR-type" evidence="4">
    <location>
        <begin position="32"/>
        <end position="92"/>
    </location>
</feature>
<dbReference type="PANTHER" id="PTHR30055:SF219">
    <property type="entry name" value="TRANSCRIPTIONAL REGULATORY PROTEIN"/>
    <property type="match status" value="1"/>
</dbReference>
<keyword evidence="6" id="KW-1185">Reference proteome</keyword>
<dbReference type="OrthoDB" id="8961953at2"/>
<comment type="caution">
    <text evidence="5">The sequence shown here is derived from an EMBL/GenBank/DDBJ whole genome shotgun (WGS) entry which is preliminary data.</text>
</comment>
<dbReference type="RefSeq" id="WP_057648348.1">
    <property type="nucleotide sequence ID" value="NZ_LLXU01000111.1"/>
</dbReference>
<protein>
    <submittedName>
        <fullName evidence="5">TetR family transcriptional regulator</fullName>
    </submittedName>
</protein>
<dbReference type="SUPFAM" id="SSF46689">
    <property type="entry name" value="Homeodomain-like"/>
    <property type="match status" value="1"/>
</dbReference>
<keyword evidence="1 2" id="KW-0238">DNA-binding</keyword>
<dbReference type="Proteomes" id="UP000051802">
    <property type="component" value="Unassembled WGS sequence"/>
</dbReference>
<dbReference type="PROSITE" id="PS50977">
    <property type="entry name" value="HTH_TETR_2"/>
    <property type="match status" value="1"/>
</dbReference>
<dbReference type="PANTHER" id="PTHR30055">
    <property type="entry name" value="HTH-TYPE TRANSCRIPTIONAL REGULATOR RUTR"/>
    <property type="match status" value="1"/>
</dbReference>
<dbReference type="Gene3D" id="1.10.357.10">
    <property type="entry name" value="Tetracycline Repressor, domain 2"/>
    <property type="match status" value="1"/>
</dbReference>
<evidence type="ECO:0000313" key="5">
    <source>
        <dbReference type="EMBL" id="KRG38899.1"/>
    </source>
</evidence>
<feature type="region of interest" description="Disordered" evidence="3">
    <location>
        <begin position="1"/>
        <end position="33"/>
    </location>
</feature>
<feature type="DNA-binding region" description="H-T-H motif" evidence="2">
    <location>
        <begin position="55"/>
        <end position="74"/>
    </location>
</feature>
<dbReference type="Pfam" id="PF00440">
    <property type="entry name" value="TetR_N"/>
    <property type="match status" value="1"/>
</dbReference>
<evidence type="ECO:0000256" key="3">
    <source>
        <dbReference type="SAM" id="MobiDB-lite"/>
    </source>
</evidence>
<dbReference type="GO" id="GO:0000976">
    <property type="term" value="F:transcription cis-regulatory region binding"/>
    <property type="evidence" value="ECO:0007669"/>
    <property type="project" value="TreeGrafter"/>
</dbReference>
<sequence length="228" mass="24374">MSPARTPRSPAKKRGAAAPRRAPGRPGGADAADQQARLLDAALDCFVRQGVAATRLRDIAVQAGVTPALVNYYFGDKEQLLQTLVAQRLLPAVALLGQRLAQAGEDVEATVQAFVAGIFDIVEHHPWWPQLWVREVLCEGGALRDLLMSEVAPTTARLMVARFTAAQARGEIHPALDPRLLMTSLIGLTLFPIAGAPIWRAALGAQDLDAAAIARHALALLRHGMTPP</sequence>
<name>A0A0R0ADS5_9GAMM</name>
<dbReference type="SUPFAM" id="SSF48498">
    <property type="entry name" value="Tetracyclin repressor-like, C-terminal domain"/>
    <property type="match status" value="1"/>
</dbReference>
<dbReference type="AlphaFoldDB" id="A0A0R0ADS5"/>
<evidence type="ECO:0000259" key="4">
    <source>
        <dbReference type="PROSITE" id="PS50977"/>
    </source>
</evidence>
<organism evidence="5 6">
    <name type="scientific">Stenotrophomonas panacihumi</name>
    <dbReference type="NCBI Taxonomy" id="676599"/>
    <lineage>
        <taxon>Bacteria</taxon>
        <taxon>Pseudomonadati</taxon>
        <taxon>Pseudomonadota</taxon>
        <taxon>Gammaproteobacteria</taxon>
        <taxon>Lysobacterales</taxon>
        <taxon>Lysobacteraceae</taxon>
        <taxon>Stenotrophomonas</taxon>
    </lineage>
</organism>
<proteinExistence type="predicted"/>
<dbReference type="InterPro" id="IPR036271">
    <property type="entry name" value="Tet_transcr_reg_TetR-rel_C_sf"/>
</dbReference>
<dbReference type="InterPro" id="IPR009057">
    <property type="entry name" value="Homeodomain-like_sf"/>
</dbReference>
<evidence type="ECO:0000313" key="6">
    <source>
        <dbReference type="Proteomes" id="UP000051802"/>
    </source>
</evidence>
<dbReference type="InterPro" id="IPR050109">
    <property type="entry name" value="HTH-type_TetR-like_transc_reg"/>
</dbReference>
<dbReference type="PRINTS" id="PR00455">
    <property type="entry name" value="HTHTETR"/>
</dbReference>
<gene>
    <name evidence="5" type="ORF">ARC20_14255</name>
</gene>
<dbReference type="GO" id="GO:0003700">
    <property type="term" value="F:DNA-binding transcription factor activity"/>
    <property type="evidence" value="ECO:0007669"/>
    <property type="project" value="TreeGrafter"/>
</dbReference>
<dbReference type="InterPro" id="IPR001647">
    <property type="entry name" value="HTH_TetR"/>
</dbReference>
<evidence type="ECO:0000256" key="2">
    <source>
        <dbReference type="PROSITE-ProRule" id="PRU00335"/>
    </source>
</evidence>